<name>A0A6J6ZBJ3_9ZZZZ</name>
<proteinExistence type="predicted"/>
<reference evidence="3" key="1">
    <citation type="submission" date="2020-05" db="EMBL/GenBank/DDBJ databases">
        <authorList>
            <person name="Chiriac C."/>
            <person name="Salcher M."/>
            <person name="Ghai R."/>
            <person name="Kavagutti S V."/>
        </authorList>
    </citation>
    <scope>NUCLEOTIDE SEQUENCE</scope>
</reference>
<evidence type="ECO:0000313" key="3">
    <source>
        <dbReference type="EMBL" id="CAB4818215.1"/>
    </source>
</evidence>
<dbReference type="EMBL" id="CAFBOX010000060">
    <property type="protein sequence ID" value="CAB4995759.1"/>
    <property type="molecule type" value="Genomic_DNA"/>
</dbReference>
<sequence>MYGAGSSPESYTATIPGWFNPAAANASLRKRATNEGSRARSLRNTFTATSRARR</sequence>
<gene>
    <name evidence="2" type="ORF">UFOPK2329_00696</name>
    <name evidence="3" type="ORF">UFOPK3166_00200</name>
    <name evidence="4" type="ORF">UFOPK4035_00476</name>
</gene>
<evidence type="ECO:0000256" key="1">
    <source>
        <dbReference type="SAM" id="MobiDB-lite"/>
    </source>
</evidence>
<evidence type="ECO:0000313" key="2">
    <source>
        <dbReference type="EMBL" id="CAB4674935.1"/>
    </source>
</evidence>
<evidence type="ECO:0000313" key="4">
    <source>
        <dbReference type="EMBL" id="CAB4995759.1"/>
    </source>
</evidence>
<feature type="region of interest" description="Disordered" evidence="1">
    <location>
        <begin position="29"/>
        <end position="54"/>
    </location>
</feature>
<organism evidence="3">
    <name type="scientific">freshwater metagenome</name>
    <dbReference type="NCBI Taxonomy" id="449393"/>
    <lineage>
        <taxon>unclassified sequences</taxon>
        <taxon>metagenomes</taxon>
        <taxon>ecological metagenomes</taxon>
    </lineage>
</organism>
<dbReference type="AlphaFoldDB" id="A0A6J6ZBJ3"/>
<accession>A0A6J6ZBJ3</accession>
<protein>
    <submittedName>
        <fullName evidence="3">Unannotated protein</fullName>
    </submittedName>
</protein>
<dbReference type="EMBL" id="CAEZWZ010000104">
    <property type="protein sequence ID" value="CAB4674935.1"/>
    <property type="molecule type" value="Genomic_DNA"/>
</dbReference>
<dbReference type="EMBL" id="CAFABD010000017">
    <property type="protein sequence ID" value="CAB4818215.1"/>
    <property type="molecule type" value="Genomic_DNA"/>
</dbReference>
<feature type="compositionally biased region" description="Polar residues" evidence="1">
    <location>
        <begin position="42"/>
        <end position="54"/>
    </location>
</feature>